<keyword evidence="2 5" id="KW-0813">Transport</keyword>
<dbReference type="InterPro" id="IPR004908">
    <property type="entry name" value="ATPase_V1-cplx_hsu"/>
</dbReference>
<dbReference type="AlphaFoldDB" id="A0A5E8B6I6"/>
<dbReference type="Pfam" id="PF11698">
    <property type="entry name" value="V-ATPase_H_C"/>
    <property type="match status" value="1"/>
</dbReference>
<evidence type="ECO:0000313" key="7">
    <source>
        <dbReference type="EMBL" id="VVT47189.1"/>
    </source>
</evidence>
<evidence type="ECO:0000256" key="1">
    <source>
        <dbReference type="ARBA" id="ARBA00008613"/>
    </source>
</evidence>
<evidence type="ECO:0000259" key="6">
    <source>
        <dbReference type="Pfam" id="PF11698"/>
    </source>
</evidence>
<dbReference type="PANTHER" id="PTHR10698:SF0">
    <property type="entry name" value="V-TYPE PROTON ATPASE SUBUNIT H"/>
    <property type="match status" value="1"/>
</dbReference>
<dbReference type="OrthoDB" id="10263554at2759"/>
<comment type="similarity">
    <text evidence="1 5">Belongs to the V-ATPase H subunit family.</text>
</comment>
<accession>A0A5E8B6I6</accession>
<keyword evidence="8" id="KW-1185">Reference proteome</keyword>
<dbReference type="PANTHER" id="PTHR10698">
    <property type="entry name" value="V-TYPE PROTON ATPASE SUBUNIT H"/>
    <property type="match status" value="1"/>
</dbReference>
<feature type="domain" description="ATPase V1 complex subunit H C-terminal" evidence="6">
    <location>
        <begin position="319"/>
        <end position="433"/>
    </location>
</feature>
<evidence type="ECO:0000313" key="8">
    <source>
        <dbReference type="Proteomes" id="UP000398389"/>
    </source>
</evidence>
<dbReference type="GO" id="GO:0000329">
    <property type="term" value="C:fungal-type vacuole membrane"/>
    <property type="evidence" value="ECO:0007669"/>
    <property type="project" value="TreeGrafter"/>
</dbReference>
<evidence type="ECO:0000256" key="3">
    <source>
        <dbReference type="ARBA" id="ARBA00022781"/>
    </source>
</evidence>
<comment type="function">
    <text evidence="5">Subunit of the V1 complex of vacuolar(H+)-ATPase (V-ATPase), a multisubunit enzyme composed of a peripheral complex (V1) that hydrolyzes ATP and a membrane integral complex (V0) that translocates protons. V-ATPase is responsible for acidifying and maintaining the pH of intracellular compartments.</text>
</comment>
<dbReference type="InterPro" id="IPR038497">
    <property type="entry name" value="ATPase_V1-cplx_hsu_C_sf"/>
</dbReference>
<evidence type="ECO:0000256" key="5">
    <source>
        <dbReference type="PIRNR" id="PIRNR032184"/>
    </source>
</evidence>
<sequence length="435" mass="48726">MTVPVAPITYISSDFLDEIQKNILVRPIPWDGYVRAALLSNEDATLLKSIEKQPQVVEKKLEHVAQTFATLLHTISREDVVKYLLALTVTLLETVPQFPGALLALSEKDASLPYEPFIKFLDKSQDIHLLAVKNLVILFSLKEAPSPYVNTTLTFITSKLATPADTNLQDIAVQSLGLLLQSKWYRGLFWTAAAERIPPLLTILSGSKTNIQLQYHTLLTLWLLSFERLPAKDLVTKFDIVPVYFDIIKNSVKEKTIRLAVALLVNAVTLAPKETISSLLVNQGLTFVGTLSERKWADEELVADLQTLKDTLQTAFDSMTTFDEYKNELESKKLSWSPPHRSEGFWRENAEEFKAHDWKVLKALVDIIKSGPTDPVVAAVAASDINRIFSIFPEAVKVVERIGGKVAIMELMNHPSDEVRYEALKATQTLISNTL</sequence>
<evidence type="ECO:0000256" key="2">
    <source>
        <dbReference type="ARBA" id="ARBA00022448"/>
    </source>
</evidence>
<dbReference type="SUPFAM" id="SSF48371">
    <property type="entry name" value="ARM repeat"/>
    <property type="match status" value="1"/>
</dbReference>
<reference evidence="7 8" key="1">
    <citation type="submission" date="2019-09" db="EMBL/GenBank/DDBJ databases">
        <authorList>
            <person name="Brejova B."/>
        </authorList>
    </citation>
    <scope>NUCLEOTIDE SEQUENCE [LARGE SCALE GENOMIC DNA]</scope>
</reference>
<organism evidence="7 8">
    <name type="scientific">Magnusiomyces paraingens</name>
    <dbReference type="NCBI Taxonomy" id="2606893"/>
    <lineage>
        <taxon>Eukaryota</taxon>
        <taxon>Fungi</taxon>
        <taxon>Dikarya</taxon>
        <taxon>Ascomycota</taxon>
        <taxon>Saccharomycotina</taxon>
        <taxon>Dipodascomycetes</taxon>
        <taxon>Dipodascales</taxon>
        <taxon>Dipodascaceae</taxon>
        <taxon>Magnusiomyces</taxon>
    </lineage>
</organism>
<dbReference type="Pfam" id="PF03224">
    <property type="entry name" value="V-ATPase_H_N"/>
    <property type="match status" value="1"/>
</dbReference>
<dbReference type="Gene3D" id="1.25.40.150">
    <property type="entry name" value="V-type ATPase, subunit H, C-terminal domain"/>
    <property type="match status" value="1"/>
</dbReference>
<comment type="subunit">
    <text evidence="5">V-ATPase is a heteromultimeric enzyme made up of two complexes: the ATP-hydrolytic V1 complex and the proton translocation V0 complex.</text>
</comment>
<proteinExistence type="inferred from homology"/>
<dbReference type="PIRSF" id="PIRSF032184">
    <property type="entry name" value="ATPase_V1_H"/>
    <property type="match status" value="1"/>
</dbReference>
<dbReference type="InterPro" id="IPR011987">
    <property type="entry name" value="ATPase_V1-cplx_hsu_C"/>
</dbReference>
<dbReference type="Proteomes" id="UP000398389">
    <property type="component" value="Unassembled WGS sequence"/>
</dbReference>
<keyword evidence="4 5" id="KW-0406">Ion transport</keyword>
<dbReference type="GO" id="GO:0046961">
    <property type="term" value="F:proton-transporting ATPase activity, rotational mechanism"/>
    <property type="evidence" value="ECO:0007669"/>
    <property type="project" value="UniProtKB-UniRule"/>
</dbReference>
<dbReference type="Gene3D" id="1.25.10.10">
    <property type="entry name" value="Leucine-rich Repeat Variant"/>
    <property type="match status" value="1"/>
</dbReference>
<dbReference type="GO" id="GO:0000221">
    <property type="term" value="C:vacuolar proton-transporting V-type ATPase, V1 domain"/>
    <property type="evidence" value="ECO:0007669"/>
    <property type="project" value="UniProtKB-UniRule"/>
</dbReference>
<keyword evidence="3 5" id="KW-0375">Hydrogen ion transport</keyword>
<name>A0A5E8B6I6_9ASCO</name>
<dbReference type="RefSeq" id="XP_031852199.1">
    <property type="nucleotide sequence ID" value="XM_031996308.1"/>
</dbReference>
<evidence type="ECO:0000256" key="4">
    <source>
        <dbReference type="ARBA" id="ARBA00023065"/>
    </source>
</evidence>
<dbReference type="InterPro" id="IPR011989">
    <property type="entry name" value="ARM-like"/>
</dbReference>
<gene>
    <name evidence="7" type="ORF">SAPINGB_P001587</name>
</gene>
<protein>
    <recommendedName>
        <fullName evidence="5">V-type proton ATPase subunit H</fullName>
    </recommendedName>
</protein>
<dbReference type="GeneID" id="43580408"/>
<dbReference type="EMBL" id="CABVLU010000001">
    <property type="protein sequence ID" value="VVT47189.1"/>
    <property type="molecule type" value="Genomic_DNA"/>
</dbReference>
<dbReference type="InterPro" id="IPR016024">
    <property type="entry name" value="ARM-type_fold"/>
</dbReference>